<dbReference type="InterPro" id="IPR055429">
    <property type="entry name" value="TRAPPC13_M"/>
</dbReference>
<name>A0A915IBK4_ROMCU</name>
<proteinExistence type="inferred from homology"/>
<evidence type="ECO:0000259" key="3">
    <source>
        <dbReference type="Pfam" id="PF23643"/>
    </source>
</evidence>
<dbReference type="InterPro" id="IPR055427">
    <property type="entry name" value="TRAPPC13_N"/>
</dbReference>
<evidence type="ECO:0000313" key="6">
    <source>
        <dbReference type="WBParaSite" id="nRc.2.0.1.t11272-RA"/>
    </source>
</evidence>
<dbReference type="PANTHER" id="PTHR13134">
    <property type="entry name" value="TRAFFICKING PROTEIN PARTICLE COMPLEX SUBUNIT 13"/>
    <property type="match status" value="1"/>
</dbReference>
<feature type="domain" description="Trafficking protein particle complex subunit 13 C-terminal" evidence="3">
    <location>
        <begin position="292"/>
        <end position="393"/>
    </location>
</feature>
<evidence type="ECO:0000313" key="5">
    <source>
        <dbReference type="Proteomes" id="UP000887565"/>
    </source>
</evidence>
<evidence type="ECO:0000259" key="2">
    <source>
        <dbReference type="Pfam" id="PF06159"/>
    </source>
</evidence>
<sequence length="395" mass="44714">MADAAIVKDHPLTLKVMRLTKPSFGSAGNFSFKDCPLNERLLTSESLLLPQAIENIYLGETFSCYVCLHNDSDVVIQDINLKVDLQSSTQRISLANKYQDSTVSLNPGESLGEIVHHEVKEMGQHILVCAITYTNQTGEKPYFRKFFKFPVAKPLDVRTKFYNAESDDVFLEAQIQNTSHLPMVLERVVLEPSDLYTVEEMEVSSDHISQKKPKSIAKIPSYLNPNDIRQFLYCLKPHPDLPMKSFKGVTQVGKIDMVWYTTNGERGRLQTSQLQRVVPGSGDIRLMVNDAPSATKLGETFAVQFRLHNCVDRNLDLTLMVDDSLNRGLSWHFASNDDREKLNCGILEPDSDTKITLKMKAEEVGLHTINGIRIKDSLSDRLYEYDEVAQIFVYS</sequence>
<comment type="similarity">
    <text evidence="1">Belongs to the TRAPPC13 family.</text>
</comment>
<dbReference type="Proteomes" id="UP000887565">
    <property type="component" value="Unplaced"/>
</dbReference>
<dbReference type="Pfam" id="PF23647">
    <property type="entry name" value="TRAPPC13_M"/>
    <property type="match status" value="1"/>
</dbReference>
<reference evidence="6" key="1">
    <citation type="submission" date="2022-11" db="UniProtKB">
        <authorList>
            <consortium name="WormBaseParasite"/>
        </authorList>
    </citation>
    <scope>IDENTIFICATION</scope>
</reference>
<dbReference type="Pfam" id="PF23643">
    <property type="entry name" value="TRAPPC13_C"/>
    <property type="match status" value="1"/>
</dbReference>
<feature type="domain" description="Trafficking protein particle complex subunit 13 middle" evidence="4">
    <location>
        <begin position="155"/>
        <end position="279"/>
    </location>
</feature>
<evidence type="ECO:0000256" key="1">
    <source>
        <dbReference type="ARBA" id="ARBA00010785"/>
    </source>
</evidence>
<dbReference type="OMA" id="YLCVHNG"/>
<dbReference type="Pfam" id="PF06159">
    <property type="entry name" value="TRAPPC13_N"/>
    <property type="match status" value="1"/>
</dbReference>
<dbReference type="AlphaFoldDB" id="A0A915IBK4"/>
<protein>
    <submittedName>
        <fullName evidence="6">Trafficking protein particle complex subunit 13</fullName>
    </submittedName>
</protein>
<evidence type="ECO:0000259" key="4">
    <source>
        <dbReference type="Pfam" id="PF23647"/>
    </source>
</evidence>
<dbReference type="GO" id="GO:1990072">
    <property type="term" value="C:TRAPPIII protein complex"/>
    <property type="evidence" value="ECO:0007669"/>
    <property type="project" value="TreeGrafter"/>
</dbReference>
<accession>A0A915IBK4</accession>
<feature type="domain" description="Trafficking protein particle complex subunit 13 N-terminal" evidence="2">
    <location>
        <begin position="10"/>
        <end position="151"/>
    </location>
</feature>
<organism evidence="5 6">
    <name type="scientific">Romanomermis culicivorax</name>
    <name type="common">Nematode worm</name>
    <dbReference type="NCBI Taxonomy" id="13658"/>
    <lineage>
        <taxon>Eukaryota</taxon>
        <taxon>Metazoa</taxon>
        <taxon>Ecdysozoa</taxon>
        <taxon>Nematoda</taxon>
        <taxon>Enoplea</taxon>
        <taxon>Dorylaimia</taxon>
        <taxon>Mermithida</taxon>
        <taxon>Mermithoidea</taxon>
        <taxon>Mermithidae</taxon>
        <taxon>Romanomermis</taxon>
    </lineage>
</organism>
<dbReference type="InterPro" id="IPR010378">
    <property type="entry name" value="TRAPPC13"/>
</dbReference>
<dbReference type="PANTHER" id="PTHR13134:SF3">
    <property type="entry name" value="TRAFFICKING PROTEIN PARTICLE COMPLEX SUBUNIT 13"/>
    <property type="match status" value="1"/>
</dbReference>
<keyword evidence="5" id="KW-1185">Reference proteome</keyword>
<dbReference type="InterPro" id="IPR055428">
    <property type="entry name" value="TRAPPC13_C"/>
</dbReference>
<dbReference type="WBParaSite" id="nRc.2.0.1.t11272-RA">
    <property type="protein sequence ID" value="nRc.2.0.1.t11272-RA"/>
    <property type="gene ID" value="nRc.2.0.1.g11272"/>
</dbReference>